<reference evidence="1 2" key="1">
    <citation type="submission" date="2019-11" db="EMBL/GenBank/DDBJ databases">
        <title>Whole genome sequence of Oryza granulata.</title>
        <authorList>
            <person name="Li W."/>
        </authorList>
    </citation>
    <scope>NUCLEOTIDE SEQUENCE [LARGE SCALE GENOMIC DNA]</scope>
    <source>
        <strain evidence="2">cv. Menghai</strain>
        <tissue evidence="1">Leaf</tissue>
    </source>
</reference>
<name>A0A6G1BKD6_9ORYZ</name>
<comment type="caution">
    <text evidence="1">The sequence shown here is derived from an EMBL/GenBank/DDBJ whole genome shotgun (WGS) entry which is preliminary data.</text>
</comment>
<protein>
    <submittedName>
        <fullName evidence="1">Uncharacterized protein</fullName>
    </submittedName>
</protein>
<proteinExistence type="predicted"/>
<dbReference type="AlphaFoldDB" id="A0A6G1BKD6"/>
<accession>A0A6G1BKD6</accession>
<gene>
    <name evidence="1" type="ORF">E2562_014235</name>
</gene>
<dbReference type="EMBL" id="SPHZ02000012">
    <property type="protein sequence ID" value="KAF0888419.1"/>
    <property type="molecule type" value="Genomic_DNA"/>
</dbReference>
<dbReference type="Proteomes" id="UP000479710">
    <property type="component" value="Unassembled WGS sequence"/>
</dbReference>
<sequence>MPFDSFLKQDAGNQQELHPVDLDHPFEAEGITVHESALAGGSVLPFTTLHDLDHDFCRRGIRKDFIIDNASSIFLLTPKDEVSHLVRDVQLGAYDACEMNGRLTSRNKASSKAIKKADAVKGHWTLEEDRSIKSSQFYS</sequence>
<evidence type="ECO:0000313" key="1">
    <source>
        <dbReference type="EMBL" id="KAF0888419.1"/>
    </source>
</evidence>
<organism evidence="1 2">
    <name type="scientific">Oryza meyeriana var. granulata</name>
    <dbReference type="NCBI Taxonomy" id="110450"/>
    <lineage>
        <taxon>Eukaryota</taxon>
        <taxon>Viridiplantae</taxon>
        <taxon>Streptophyta</taxon>
        <taxon>Embryophyta</taxon>
        <taxon>Tracheophyta</taxon>
        <taxon>Spermatophyta</taxon>
        <taxon>Magnoliopsida</taxon>
        <taxon>Liliopsida</taxon>
        <taxon>Poales</taxon>
        <taxon>Poaceae</taxon>
        <taxon>BOP clade</taxon>
        <taxon>Oryzoideae</taxon>
        <taxon>Oryzeae</taxon>
        <taxon>Oryzinae</taxon>
        <taxon>Oryza</taxon>
        <taxon>Oryza meyeriana</taxon>
    </lineage>
</organism>
<keyword evidence="2" id="KW-1185">Reference proteome</keyword>
<evidence type="ECO:0000313" key="2">
    <source>
        <dbReference type="Proteomes" id="UP000479710"/>
    </source>
</evidence>